<name>A0ABV8MWL9_9NEIS</name>
<feature type="region of interest" description="Disordered" evidence="1">
    <location>
        <begin position="54"/>
        <end position="108"/>
    </location>
</feature>
<dbReference type="RefSeq" id="WP_378166902.1">
    <property type="nucleotide sequence ID" value="NZ_JBHSBU010000001.1"/>
</dbReference>
<organism evidence="3 4">
    <name type="scientific">Chitinimonas lacunae</name>
    <dbReference type="NCBI Taxonomy" id="1963018"/>
    <lineage>
        <taxon>Bacteria</taxon>
        <taxon>Pseudomonadati</taxon>
        <taxon>Pseudomonadota</taxon>
        <taxon>Betaproteobacteria</taxon>
        <taxon>Neisseriales</taxon>
        <taxon>Chitinibacteraceae</taxon>
        <taxon>Chitinimonas</taxon>
    </lineage>
</organism>
<protein>
    <submittedName>
        <fullName evidence="3">Uncharacterized protein</fullName>
    </submittedName>
</protein>
<reference evidence="4" key="1">
    <citation type="journal article" date="2019" name="Int. J. Syst. Evol. Microbiol.">
        <title>The Global Catalogue of Microorganisms (GCM) 10K type strain sequencing project: providing services to taxonomists for standard genome sequencing and annotation.</title>
        <authorList>
            <consortium name="The Broad Institute Genomics Platform"/>
            <consortium name="The Broad Institute Genome Sequencing Center for Infectious Disease"/>
            <person name="Wu L."/>
            <person name="Ma J."/>
        </authorList>
    </citation>
    <scope>NUCLEOTIDE SEQUENCE [LARGE SCALE GENOMIC DNA]</scope>
    <source>
        <strain evidence="4">LMG 29894</strain>
    </source>
</reference>
<proteinExistence type="predicted"/>
<evidence type="ECO:0000256" key="2">
    <source>
        <dbReference type="SAM" id="SignalP"/>
    </source>
</evidence>
<feature type="chain" id="PRO_5045495534" evidence="2">
    <location>
        <begin position="20"/>
        <end position="201"/>
    </location>
</feature>
<evidence type="ECO:0000313" key="3">
    <source>
        <dbReference type="EMBL" id="MFC4161215.1"/>
    </source>
</evidence>
<feature type="signal peptide" evidence="2">
    <location>
        <begin position="1"/>
        <end position="19"/>
    </location>
</feature>
<sequence length="201" mass="21760">MKRPLVLGSALGATIAALAWWSHTAPAPTASGAVPPKPATVDAKSNGVEWAIPQTEPAEAPVRDSPLLPIDQSRSASDSLAAAGFDGDERAPRVVRSQPWRETPTPWELSDPKAYQQYEIRQNQRLAASYLKATDSALPVLQSDIERGRQQGIDPREIAQAEEKMRRIAAIREELQGKYPELARSAANASAEPANRPGKQP</sequence>
<comment type="caution">
    <text evidence="3">The sequence shown here is derived from an EMBL/GenBank/DDBJ whole genome shotgun (WGS) entry which is preliminary data.</text>
</comment>
<dbReference type="Proteomes" id="UP001595791">
    <property type="component" value="Unassembled WGS sequence"/>
</dbReference>
<accession>A0ABV8MWL9</accession>
<keyword evidence="2" id="KW-0732">Signal</keyword>
<gene>
    <name evidence="3" type="ORF">ACFOW7_17905</name>
</gene>
<dbReference type="EMBL" id="JBHSBU010000001">
    <property type="protein sequence ID" value="MFC4161215.1"/>
    <property type="molecule type" value="Genomic_DNA"/>
</dbReference>
<keyword evidence="4" id="KW-1185">Reference proteome</keyword>
<evidence type="ECO:0000256" key="1">
    <source>
        <dbReference type="SAM" id="MobiDB-lite"/>
    </source>
</evidence>
<feature type="region of interest" description="Disordered" evidence="1">
    <location>
        <begin position="181"/>
        <end position="201"/>
    </location>
</feature>
<evidence type="ECO:0000313" key="4">
    <source>
        <dbReference type="Proteomes" id="UP001595791"/>
    </source>
</evidence>